<evidence type="ECO:0000313" key="12">
    <source>
        <dbReference type="EMBL" id="HIW01763.1"/>
    </source>
</evidence>
<comment type="PTM">
    <text evidence="10">4'-phosphopantetheine is transferred from CoA to a specific serine of apo-ACP by acpS.</text>
</comment>
<dbReference type="PROSITE" id="PS50075">
    <property type="entry name" value="CARRIER"/>
    <property type="match status" value="1"/>
</dbReference>
<dbReference type="PANTHER" id="PTHR20863:SF76">
    <property type="entry name" value="CARRIER DOMAIN-CONTAINING PROTEIN"/>
    <property type="match status" value="1"/>
</dbReference>
<comment type="PTM">
    <text evidence="8">4'-phosphopantetheine is transferred from CoA to a specific serine of apo-ACP by AcpS. This modification is essential for activity because fatty acids are bound in thioester linkage to the sulfhydryl of the prosthetic group.</text>
</comment>
<dbReference type="PROSITE" id="PS00012">
    <property type="entry name" value="PHOSPHOPANTETHEINE"/>
    <property type="match status" value="1"/>
</dbReference>
<evidence type="ECO:0000256" key="7">
    <source>
        <dbReference type="ARBA" id="ARBA00023160"/>
    </source>
</evidence>
<evidence type="ECO:0000256" key="2">
    <source>
        <dbReference type="ARBA" id="ARBA00022450"/>
    </source>
</evidence>
<keyword evidence="4 8" id="KW-0597">Phosphoprotein</keyword>
<dbReference type="AlphaFoldDB" id="A0A9D1PYR9"/>
<keyword evidence="5 8" id="KW-0276">Fatty acid metabolism</keyword>
<dbReference type="Gene3D" id="1.10.1200.10">
    <property type="entry name" value="ACP-like"/>
    <property type="match status" value="1"/>
</dbReference>
<evidence type="ECO:0000256" key="9">
    <source>
        <dbReference type="NCBIfam" id="TIGR00517"/>
    </source>
</evidence>
<accession>A0A9D1PYR9</accession>
<dbReference type="InterPro" id="IPR036736">
    <property type="entry name" value="ACP-like_sf"/>
</dbReference>
<protein>
    <recommendedName>
        <fullName evidence="8 9">Acyl carrier protein</fullName>
        <shortName evidence="8">ACP</shortName>
    </recommendedName>
</protein>
<dbReference type="NCBIfam" id="NF002150">
    <property type="entry name" value="PRK00982.1-4"/>
    <property type="match status" value="1"/>
</dbReference>
<evidence type="ECO:0000259" key="11">
    <source>
        <dbReference type="PROSITE" id="PS50075"/>
    </source>
</evidence>
<comment type="caution">
    <text evidence="12">The sequence shown here is derived from an EMBL/GenBank/DDBJ whole genome shotgun (WGS) entry which is preliminary data.</text>
</comment>
<comment type="function">
    <text evidence="1 8 10">Carrier of the growing fatty acid chain in fatty acid biosynthesis.</text>
</comment>
<organism evidence="12 13">
    <name type="scientific">Candidatus Protoclostridium stercorigallinarum</name>
    <dbReference type="NCBI Taxonomy" id="2838741"/>
    <lineage>
        <taxon>Bacteria</taxon>
        <taxon>Bacillati</taxon>
        <taxon>Bacillota</taxon>
        <taxon>Clostridia</taxon>
        <taxon>Candidatus Protoclostridium</taxon>
    </lineage>
</organism>
<proteinExistence type="inferred from homology"/>
<keyword evidence="7 8" id="KW-0275">Fatty acid biosynthesis</keyword>
<sequence>MMFEKIVDKLSEYLKVDKSAITMDTNIRTDLGADSLTVVELLFALEQEYGITIPDDVVESLETVGSLVEYLEKVVK</sequence>
<feature type="modified residue" description="O-(pantetheine 4'-phosphoryl)serine" evidence="8">
    <location>
        <position position="35"/>
    </location>
</feature>
<dbReference type="InterPro" id="IPR003231">
    <property type="entry name" value="ACP"/>
</dbReference>
<dbReference type="InterPro" id="IPR020806">
    <property type="entry name" value="PKS_PP-bd"/>
</dbReference>
<keyword evidence="2 8" id="KW-0596">Phosphopantetheine</keyword>
<evidence type="ECO:0000256" key="8">
    <source>
        <dbReference type="HAMAP-Rule" id="MF_01217"/>
    </source>
</evidence>
<keyword evidence="6 8" id="KW-0443">Lipid metabolism</keyword>
<feature type="domain" description="Carrier" evidence="11">
    <location>
        <begin position="1"/>
        <end position="75"/>
    </location>
</feature>
<gene>
    <name evidence="8 12" type="primary">acpP</name>
    <name evidence="12" type="ORF">H9892_00260</name>
</gene>
<comment type="pathway">
    <text evidence="8 10">Lipid metabolism; fatty acid biosynthesis.</text>
</comment>
<evidence type="ECO:0000256" key="1">
    <source>
        <dbReference type="ARBA" id="ARBA00003180"/>
    </source>
</evidence>
<dbReference type="SUPFAM" id="SSF47336">
    <property type="entry name" value="ACP-like"/>
    <property type="match status" value="1"/>
</dbReference>
<evidence type="ECO:0000256" key="6">
    <source>
        <dbReference type="ARBA" id="ARBA00023098"/>
    </source>
</evidence>
<evidence type="ECO:0000256" key="3">
    <source>
        <dbReference type="ARBA" id="ARBA00022516"/>
    </source>
</evidence>
<dbReference type="GO" id="GO:0009245">
    <property type="term" value="P:lipid A biosynthetic process"/>
    <property type="evidence" value="ECO:0007669"/>
    <property type="project" value="TreeGrafter"/>
</dbReference>
<dbReference type="HAMAP" id="MF_01217">
    <property type="entry name" value="Acyl_carrier"/>
    <property type="match status" value="1"/>
</dbReference>
<keyword evidence="3 8" id="KW-0444">Lipid biosynthesis</keyword>
<dbReference type="Pfam" id="PF00550">
    <property type="entry name" value="PP-binding"/>
    <property type="match status" value="1"/>
</dbReference>
<reference evidence="12" key="2">
    <citation type="submission" date="2021-04" db="EMBL/GenBank/DDBJ databases">
        <authorList>
            <person name="Gilroy R."/>
        </authorList>
    </citation>
    <scope>NUCLEOTIDE SEQUENCE</scope>
    <source>
        <strain evidence="12">12435</strain>
    </source>
</reference>
<dbReference type="GO" id="GO:0031177">
    <property type="term" value="F:phosphopantetheine binding"/>
    <property type="evidence" value="ECO:0007669"/>
    <property type="project" value="InterPro"/>
</dbReference>
<dbReference type="GO" id="GO:0000036">
    <property type="term" value="F:acyl carrier activity"/>
    <property type="evidence" value="ECO:0007669"/>
    <property type="project" value="UniProtKB-UniRule"/>
</dbReference>
<dbReference type="SMART" id="SM00823">
    <property type="entry name" value="PKS_PP"/>
    <property type="match status" value="1"/>
</dbReference>
<keyword evidence="8" id="KW-0963">Cytoplasm</keyword>
<dbReference type="GO" id="GO:0005829">
    <property type="term" value="C:cytosol"/>
    <property type="evidence" value="ECO:0007669"/>
    <property type="project" value="TreeGrafter"/>
</dbReference>
<reference evidence="12" key="1">
    <citation type="journal article" date="2021" name="PeerJ">
        <title>Extensive microbial diversity within the chicken gut microbiome revealed by metagenomics and culture.</title>
        <authorList>
            <person name="Gilroy R."/>
            <person name="Ravi A."/>
            <person name="Getino M."/>
            <person name="Pursley I."/>
            <person name="Horton D.L."/>
            <person name="Alikhan N.F."/>
            <person name="Baker D."/>
            <person name="Gharbi K."/>
            <person name="Hall N."/>
            <person name="Watson M."/>
            <person name="Adriaenssens E.M."/>
            <person name="Foster-Nyarko E."/>
            <person name="Jarju S."/>
            <person name="Secka A."/>
            <person name="Antonio M."/>
            <person name="Oren A."/>
            <person name="Chaudhuri R.R."/>
            <person name="La Ragione R."/>
            <person name="Hildebrand F."/>
            <person name="Pallen M.J."/>
        </authorList>
    </citation>
    <scope>NUCLEOTIDE SEQUENCE</scope>
    <source>
        <strain evidence="12">12435</strain>
    </source>
</reference>
<dbReference type="Proteomes" id="UP000823990">
    <property type="component" value="Unassembled WGS sequence"/>
</dbReference>
<dbReference type="NCBIfam" id="NF002148">
    <property type="entry name" value="PRK00982.1-2"/>
    <property type="match status" value="1"/>
</dbReference>
<evidence type="ECO:0000256" key="4">
    <source>
        <dbReference type="ARBA" id="ARBA00022553"/>
    </source>
</evidence>
<dbReference type="GO" id="GO:0000035">
    <property type="term" value="F:acyl binding"/>
    <property type="evidence" value="ECO:0007669"/>
    <property type="project" value="TreeGrafter"/>
</dbReference>
<name>A0A9D1PYR9_9FIRM</name>
<evidence type="ECO:0000256" key="10">
    <source>
        <dbReference type="RuleBase" id="RU003545"/>
    </source>
</evidence>
<dbReference type="InterPro" id="IPR009081">
    <property type="entry name" value="PP-bd_ACP"/>
</dbReference>
<comment type="similarity">
    <text evidence="8">Belongs to the acyl carrier protein (ACP) family.</text>
</comment>
<dbReference type="NCBIfam" id="TIGR00517">
    <property type="entry name" value="acyl_carrier"/>
    <property type="match status" value="1"/>
</dbReference>
<evidence type="ECO:0000313" key="13">
    <source>
        <dbReference type="Proteomes" id="UP000823990"/>
    </source>
</evidence>
<comment type="subcellular location">
    <subcellularLocation>
        <location evidence="8">Cytoplasm</location>
    </subcellularLocation>
</comment>
<dbReference type="PANTHER" id="PTHR20863">
    <property type="entry name" value="ACYL CARRIER PROTEIN"/>
    <property type="match status" value="1"/>
</dbReference>
<evidence type="ECO:0000256" key="5">
    <source>
        <dbReference type="ARBA" id="ARBA00022832"/>
    </source>
</evidence>
<dbReference type="GO" id="GO:0016020">
    <property type="term" value="C:membrane"/>
    <property type="evidence" value="ECO:0007669"/>
    <property type="project" value="GOC"/>
</dbReference>
<dbReference type="EMBL" id="DXHS01000007">
    <property type="protein sequence ID" value="HIW01763.1"/>
    <property type="molecule type" value="Genomic_DNA"/>
</dbReference>
<dbReference type="InterPro" id="IPR006162">
    <property type="entry name" value="Ppantetheine_attach_site"/>
</dbReference>